<evidence type="ECO:0000256" key="2">
    <source>
        <dbReference type="ARBA" id="ARBA00023163"/>
    </source>
</evidence>
<accession>A0A6B0GT05</accession>
<evidence type="ECO:0000313" key="5">
    <source>
        <dbReference type="EMBL" id="MWG35255.1"/>
    </source>
</evidence>
<proteinExistence type="predicted"/>
<feature type="domain" description="Bacterioopsin transcriptional activator GAF and HTH associated" evidence="4">
    <location>
        <begin position="13"/>
        <end position="151"/>
    </location>
</feature>
<dbReference type="PANTHER" id="PTHR34236:SF1">
    <property type="entry name" value="DIMETHYL SULFOXIDE REDUCTASE TRANSCRIPTIONAL ACTIVATOR"/>
    <property type="match status" value="1"/>
</dbReference>
<dbReference type="EMBL" id="WSZK01000018">
    <property type="protein sequence ID" value="MWG35255.1"/>
    <property type="molecule type" value="Genomic_DNA"/>
</dbReference>
<dbReference type="AlphaFoldDB" id="A0A6B0GT05"/>
<evidence type="ECO:0000259" key="4">
    <source>
        <dbReference type="Pfam" id="PF15915"/>
    </source>
</evidence>
<keyword evidence="5" id="KW-0238">DNA-binding</keyword>
<reference evidence="5 6" key="1">
    <citation type="submission" date="2019-12" db="EMBL/GenBank/DDBJ databases">
        <title>Halocatena pleomorpha gen. nov. sp. nov., an extremely halophilic archaeon of family Halobacteriaceae isolated from saltpan soil.</title>
        <authorList>
            <person name="Pal Y."/>
            <person name="Verma A."/>
            <person name="Krishnamurthi S."/>
            <person name="Kumar P."/>
        </authorList>
    </citation>
    <scope>NUCLEOTIDE SEQUENCE [LARGE SCALE GENOMIC DNA]</scope>
    <source>
        <strain evidence="5 6">JCM 16495</strain>
    </source>
</reference>
<name>A0A6B0GT05_9EURY</name>
<evidence type="ECO:0000256" key="1">
    <source>
        <dbReference type="ARBA" id="ARBA00023015"/>
    </source>
</evidence>
<organism evidence="5 6">
    <name type="scientific">Halomarina oriensis</name>
    <dbReference type="NCBI Taxonomy" id="671145"/>
    <lineage>
        <taxon>Archaea</taxon>
        <taxon>Methanobacteriati</taxon>
        <taxon>Methanobacteriota</taxon>
        <taxon>Stenosarchaea group</taxon>
        <taxon>Halobacteria</taxon>
        <taxon>Halobacteriales</taxon>
        <taxon>Natronomonadaceae</taxon>
        <taxon>Halomarina</taxon>
    </lineage>
</organism>
<sequence>MSTIVVGSLAAEDFALARTLQDVEDVSIECERLVATGEETVAPLLWVRGSDEKEIRRVLDEDPTTTDIELLSSFEGEWLYRMEWVDRVDVVLQMITNSNATVVEAWTDHGRWFLRVLYPEREGLSKTVEFCEENGIAFEVEIIREMEGEPSGRYGLTDEQYDALTAACEAGYFSVPRESDLDELADQLGISHQALSERIRRGTQALVTETLLVGKKTDARRH</sequence>
<dbReference type="GO" id="GO:0003677">
    <property type="term" value="F:DNA binding"/>
    <property type="evidence" value="ECO:0007669"/>
    <property type="project" value="UniProtKB-KW"/>
</dbReference>
<dbReference type="PANTHER" id="PTHR34236">
    <property type="entry name" value="DIMETHYL SULFOXIDE REDUCTASE TRANSCRIPTIONAL ACTIVATOR"/>
    <property type="match status" value="1"/>
</dbReference>
<dbReference type="Pfam" id="PF15915">
    <property type="entry name" value="BAT"/>
    <property type="match status" value="1"/>
</dbReference>
<dbReference type="Pfam" id="PF04967">
    <property type="entry name" value="HTH_10"/>
    <property type="match status" value="1"/>
</dbReference>
<keyword evidence="1" id="KW-0805">Transcription regulation</keyword>
<dbReference type="RefSeq" id="WP_158204935.1">
    <property type="nucleotide sequence ID" value="NZ_WSZK01000018.1"/>
</dbReference>
<evidence type="ECO:0000313" key="6">
    <source>
        <dbReference type="Proteomes" id="UP000451471"/>
    </source>
</evidence>
<keyword evidence="6" id="KW-1185">Reference proteome</keyword>
<dbReference type="Proteomes" id="UP000451471">
    <property type="component" value="Unassembled WGS sequence"/>
</dbReference>
<feature type="domain" description="HTH bat-type" evidence="3">
    <location>
        <begin position="156"/>
        <end position="207"/>
    </location>
</feature>
<keyword evidence="2" id="KW-0804">Transcription</keyword>
<comment type="caution">
    <text evidence="5">The sequence shown here is derived from an EMBL/GenBank/DDBJ whole genome shotgun (WGS) entry which is preliminary data.</text>
</comment>
<gene>
    <name evidence="5" type="ORF">GQS65_12285</name>
</gene>
<dbReference type="OrthoDB" id="156233at2157"/>
<dbReference type="InterPro" id="IPR007050">
    <property type="entry name" value="HTH_bacterioopsin"/>
</dbReference>
<evidence type="ECO:0000259" key="3">
    <source>
        <dbReference type="Pfam" id="PF04967"/>
    </source>
</evidence>
<protein>
    <submittedName>
        <fullName evidence="5">DNA-binding protein</fullName>
    </submittedName>
</protein>
<dbReference type="InterPro" id="IPR031803">
    <property type="entry name" value="BAT_GAF/HTH-assoc"/>
</dbReference>